<dbReference type="Gene3D" id="1.20.58.340">
    <property type="entry name" value="Magnesium transport protein CorA, transmembrane region"/>
    <property type="match status" value="2"/>
</dbReference>
<accession>A0A2K8L8Y1</accession>
<dbReference type="InterPro" id="IPR002523">
    <property type="entry name" value="MgTranspt_CorA/ZnTranspt_ZntB"/>
</dbReference>
<evidence type="ECO:0000256" key="8">
    <source>
        <dbReference type="SAM" id="Phobius"/>
    </source>
</evidence>
<dbReference type="Gene3D" id="3.30.460.20">
    <property type="entry name" value="CorA soluble domain-like"/>
    <property type="match status" value="1"/>
</dbReference>
<dbReference type="KEGG" id="mfn:Ga0123462_0510"/>
<dbReference type="RefSeq" id="WP_100264856.1">
    <property type="nucleotide sequence ID" value="NZ_CP018800.1"/>
</dbReference>
<comment type="subcellular location">
    <subcellularLocation>
        <location evidence="1">Cell membrane</location>
        <topology evidence="1">Multi-pass membrane protein</topology>
    </subcellularLocation>
</comment>
<comment type="similarity">
    <text evidence="2">Belongs to the CorA metal ion transporter (MIT) (TC 1.A.35) family.</text>
</comment>
<evidence type="ECO:0000256" key="5">
    <source>
        <dbReference type="ARBA" id="ARBA00022692"/>
    </source>
</evidence>
<evidence type="ECO:0000256" key="2">
    <source>
        <dbReference type="ARBA" id="ARBA00009765"/>
    </source>
</evidence>
<proteinExistence type="inferred from homology"/>
<evidence type="ECO:0000256" key="6">
    <source>
        <dbReference type="ARBA" id="ARBA00022989"/>
    </source>
</evidence>
<protein>
    <submittedName>
        <fullName evidence="9">Mg2+ and Co2+ transporter CorA</fullName>
    </submittedName>
</protein>
<gene>
    <name evidence="9" type="ORF">Ga0123462_0510</name>
</gene>
<evidence type="ECO:0000256" key="7">
    <source>
        <dbReference type="ARBA" id="ARBA00023136"/>
    </source>
</evidence>
<keyword evidence="3" id="KW-0813">Transport</keyword>
<sequence length="316" mass="35947">MQSEHSPVEHREDVISHKLAGMHPVSWQEALEGKQTLLRLANPSDEILDAIQERFSLDDLHIKDIRNPNHPPHFTRMAGETVHIILRFPIDKKSDEEESLTTSVSILADKEMVCLIWPEERHHRFSSKEMVDLTVAECVSRIIHKLVDHLLQRVYILREDIDEFEDECLADVSKADLSHLLSMRKELSALARLGITNAAVIEKLKIDETYHSSVVLADALEHMHRAAALAESKAEHALNVMQAVQSLLSQRLNDVMKFLAVITVVMTPMGIIAGIFGMNFTHMEILSHPNGFTLSVWSMLLLAIVLAIIFKVRKWW</sequence>
<dbReference type="GO" id="GO:0005886">
    <property type="term" value="C:plasma membrane"/>
    <property type="evidence" value="ECO:0007669"/>
    <property type="project" value="UniProtKB-SubCell"/>
</dbReference>
<keyword evidence="6 8" id="KW-1133">Transmembrane helix</keyword>
<dbReference type="PANTHER" id="PTHR46494">
    <property type="entry name" value="CORA FAMILY METAL ION TRANSPORTER (EUROFUNG)"/>
    <property type="match status" value="1"/>
</dbReference>
<dbReference type="EMBL" id="CP018800">
    <property type="protein sequence ID" value="ATX81384.1"/>
    <property type="molecule type" value="Genomic_DNA"/>
</dbReference>
<dbReference type="GO" id="GO:0000287">
    <property type="term" value="F:magnesium ion binding"/>
    <property type="evidence" value="ECO:0007669"/>
    <property type="project" value="TreeGrafter"/>
</dbReference>
<evidence type="ECO:0000313" key="10">
    <source>
        <dbReference type="Proteomes" id="UP000231637"/>
    </source>
</evidence>
<keyword evidence="4" id="KW-1003">Cell membrane</keyword>
<dbReference type="GO" id="GO:0015087">
    <property type="term" value="F:cobalt ion transmembrane transporter activity"/>
    <property type="evidence" value="ECO:0007669"/>
    <property type="project" value="TreeGrafter"/>
</dbReference>
<dbReference type="PANTHER" id="PTHR46494:SF1">
    <property type="entry name" value="CORA FAMILY METAL ION TRANSPORTER (EUROFUNG)"/>
    <property type="match status" value="1"/>
</dbReference>
<name>A0A2K8L8Y1_9PROT</name>
<evidence type="ECO:0000256" key="3">
    <source>
        <dbReference type="ARBA" id="ARBA00022448"/>
    </source>
</evidence>
<reference evidence="9 10" key="1">
    <citation type="submission" date="2016-12" db="EMBL/GenBank/DDBJ databases">
        <title>Isolation and genomic insights into novel planktonic Zetaproteobacteria from stratified waters of the Chesapeake Bay.</title>
        <authorList>
            <person name="McAllister S.M."/>
            <person name="Kato S."/>
            <person name="Chan C.S."/>
            <person name="Chiu B.K."/>
            <person name="Field E.K."/>
        </authorList>
    </citation>
    <scope>NUCLEOTIDE SEQUENCE [LARGE SCALE GENOMIC DNA]</scope>
    <source>
        <strain evidence="9 10">CP-8</strain>
    </source>
</reference>
<dbReference type="GO" id="GO:0015095">
    <property type="term" value="F:magnesium ion transmembrane transporter activity"/>
    <property type="evidence" value="ECO:0007669"/>
    <property type="project" value="TreeGrafter"/>
</dbReference>
<dbReference type="GO" id="GO:0050897">
    <property type="term" value="F:cobalt ion binding"/>
    <property type="evidence" value="ECO:0007669"/>
    <property type="project" value="TreeGrafter"/>
</dbReference>
<dbReference type="AlphaFoldDB" id="A0A2K8L8Y1"/>
<keyword evidence="7 8" id="KW-0472">Membrane</keyword>
<dbReference type="InterPro" id="IPR045861">
    <property type="entry name" value="CorA_cytoplasmic_dom"/>
</dbReference>
<organism evidence="9 10">
    <name type="scientific">Mariprofundus ferrinatatus</name>
    <dbReference type="NCBI Taxonomy" id="1921087"/>
    <lineage>
        <taxon>Bacteria</taxon>
        <taxon>Pseudomonadati</taxon>
        <taxon>Pseudomonadota</taxon>
        <taxon>Candidatius Mariprofundia</taxon>
        <taxon>Mariprofundales</taxon>
        <taxon>Mariprofundaceae</taxon>
        <taxon>Mariprofundus</taxon>
    </lineage>
</organism>
<dbReference type="OrthoDB" id="5289604at2"/>
<keyword evidence="5 8" id="KW-0812">Transmembrane</keyword>
<feature type="transmembrane region" description="Helical" evidence="8">
    <location>
        <begin position="258"/>
        <end position="280"/>
    </location>
</feature>
<dbReference type="SUPFAM" id="SSF143865">
    <property type="entry name" value="CorA soluble domain-like"/>
    <property type="match status" value="1"/>
</dbReference>
<keyword evidence="10" id="KW-1185">Reference proteome</keyword>
<dbReference type="Proteomes" id="UP000231637">
    <property type="component" value="Chromosome"/>
</dbReference>
<evidence type="ECO:0000256" key="4">
    <source>
        <dbReference type="ARBA" id="ARBA00022475"/>
    </source>
</evidence>
<evidence type="ECO:0000256" key="1">
    <source>
        <dbReference type="ARBA" id="ARBA00004651"/>
    </source>
</evidence>
<dbReference type="InterPro" id="IPR045863">
    <property type="entry name" value="CorA_TM1_TM2"/>
</dbReference>
<evidence type="ECO:0000313" key="9">
    <source>
        <dbReference type="EMBL" id="ATX81384.1"/>
    </source>
</evidence>
<dbReference type="Pfam" id="PF01544">
    <property type="entry name" value="CorA"/>
    <property type="match status" value="1"/>
</dbReference>
<dbReference type="SUPFAM" id="SSF144083">
    <property type="entry name" value="Magnesium transport protein CorA, transmembrane region"/>
    <property type="match status" value="1"/>
</dbReference>
<feature type="transmembrane region" description="Helical" evidence="8">
    <location>
        <begin position="292"/>
        <end position="310"/>
    </location>
</feature>